<dbReference type="InterPro" id="IPR014543">
    <property type="entry name" value="UCP028291"/>
</dbReference>
<dbReference type="Gene3D" id="3.30.310.50">
    <property type="entry name" value="Alpha-D-phosphohexomutase, C-terminal domain"/>
    <property type="match status" value="1"/>
</dbReference>
<protein>
    <submittedName>
        <fullName evidence="1">DUF2218 domain-containing protein</fullName>
    </submittedName>
</protein>
<dbReference type="Proteomes" id="UP001208935">
    <property type="component" value="Unassembled WGS sequence"/>
</dbReference>
<keyword evidence="2" id="KW-1185">Reference proteome</keyword>
<organism evidence="1 2">
    <name type="scientific">Verminephrobacter aporrectodeae subsp. tuberculatae</name>
    <dbReference type="NCBI Taxonomy" id="1110392"/>
    <lineage>
        <taxon>Bacteria</taxon>
        <taxon>Pseudomonadati</taxon>
        <taxon>Pseudomonadota</taxon>
        <taxon>Betaproteobacteria</taxon>
        <taxon>Burkholderiales</taxon>
        <taxon>Comamonadaceae</taxon>
        <taxon>Verminephrobacter</taxon>
    </lineage>
</organism>
<dbReference type="Pfam" id="PF09981">
    <property type="entry name" value="DUF2218"/>
    <property type="match status" value="1"/>
</dbReference>
<gene>
    <name evidence="1" type="ORF">D5039_07630</name>
</gene>
<evidence type="ECO:0000313" key="2">
    <source>
        <dbReference type="Proteomes" id="UP001208935"/>
    </source>
</evidence>
<dbReference type="EMBL" id="QZCW01000001">
    <property type="protein sequence ID" value="MCW5321036.1"/>
    <property type="molecule type" value="Genomic_DNA"/>
</dbReference>
<dbReference type="RefSeq" id="WP_265281658.1">
    <property type="nucleotide sequence ID" value="NZ_QZCW01000001.1"/>
</dbReference>
<proteinExistence type="predicted"/>
<comment type="caution">
    <text evidence="1">The sequence shown here is derived from an EMBL/GenBank/DDBJ whole genome shotgun (WGS) entry which is preliminary data.</text>
</comment>
<reference evidence="2" key="1">
    <citation type="submission" date="2023-07" db="EMBL/GenBank/DDBJ databases">
        <title>Verminephrobacter genomes.</title>
        <authorList>
            <person name="Lund M.B."/>
        </authorList>
    </citation>
    <scope>NUCLEOTIDE SEQUENCE [LARGE SCALE GENOMIC DNA]</scope>
    <source>
        <strain evidence="2">AtM5-05</strain>
    </source>
</reference>
<evidence type="ECO:0000313" key="1">
    <source>
        <dbReference type="EMBL" id="MCW5321036.1"/>
    </source>
</evidence>
<sequence>MPTSTASITVPQADRVLFRMCKHFAIKVPVTFDSEHADIDFLFGRCRAQRTGDTLSLHCAANSVELLQRVQHVIGAHLGLMARDKQLAVAWQSA</sequence>
<dbReference type="GeneID" id="77321166"/>
<accession>A0ABT3KRU4</accession>
<name>A0ABT3KRU4_9BURK</name>